<feature type="domain" description="CzcB-like C-terminal circularly permuted SH3-like" evidence="3">
    <location>
        <begin position="64"/>
        <end position="125"/>
    </location>
</feature>
<evidence type="ECO:0000256" key="1">
    <source>
        <dbReference type="ARBA" id="ARBA00022448"/>
    </source>
</evidence>
<dbReference type="RefSeq" id="WP_312892934.1">
    <property type="nucleotide sequence ID" value="NZ_JBEPNV010000001.1"/>
</dbReference>
<protein>
    <submittedName>
        <fullName evidence="4">Multidrug efflux pump subunit AcrA (Membrane-fusion protein)</fullName>
    </submittedName>
</protein>
<sequence>MRSRWRARPGHPPFEGHIRSVNAALDPATNTAPAQIELDNPQDLLRANLFVSVTVAAYVGRDGVTIPAAAVQQTDTGPIAFVRTAPDRFERRALTLGIQRTDWVEVRRGVAAGESVATAGSFGLKAILLRSLIGSTD</sequence>
<dbReference type="PANTHER" id="PTHR30097:SF4">
    <property type="entry name" value="SLR6042 PROTEIN"/>
    <property type="match status" value="1"/>
</dbReference>
<evidence type="ECO:0000313" key="5">
    <source>
        <dbReference type="Proteomes" id="UP001549119"/>
    </source>
</evidence>
<gene>
    <name evidence="4" type="ORF">ABIC20_001313</name>
</gene>
<reference evidence="4 5" key="1">
    <citation type="submission" date="2024-06" db="EMBL/GenBank/DDBJ databases">
        <title>Genomics of switchgrass bacterial isolates.</title>
        <authorList>
            <person name="Shade A."/>
        </authorList>
    </citation>
    <scope>NUCLEOTIDE SEQUENCE [LARGE SCALE GENOMIC DNA]</scope>
    <source>
        <strain evidence="4 5">PvP084</strain>
    </source>
</reference>
<dbReference type="Gene3D" id="2.40.420.20">
    <property type="match status" value="1"/>
</dbReference>
<dbReference type="InterPro" id="IPR058792">
    <property type="entry name" value="Beta-barrel_RND_2"/>
</dbReference>
<evidence type="ECO:0000259" key="3">
    <source>
        <dbReference type="Pfam" id="PF25975"/>
    </source>
</evidence>
<keyword evidence="1" id="KW-0813">Transport</keyword>
<organism evidence="4 5">
    <name type="scientific">Methylobacterium radiotolerans</name>
    <dbReference type="NCBI Taxonomy" id="31998"/>
    <lineage>
        <taxon>Bacteria</taxon>
        <taxon>Pseudomonadati</taxon>
        <taxon>Pseudomonadota</taxon>
        <taxon>Alphaproteobacteria</taxon>
        <taxon>Hyphomicrobiales</taxon>
        <taxon>Methylobacteriaceae</taxon>
        <taxon>Methylobacterium</taxon>
    </lineage>
</organism>
<keyword evidence="5" id="KW-1185">Reference proteome</keyword>
<evidence type="ECO:0000259" key="2">
    <source>
        <dbReference type="Pfam" id="PF25954"/>
    </source>
</evidence>
<dbReference type="PANTHER" id="PTHR30097">
    <property type="entry name" value="CATION EFFLUX SYSTEM PROTEIN CUSB"/>
    <property type="match status" value="1"/>
</dbReference>
<dbReference type="Pfam" id="PF25975">
    <property type="entry name" value="CzcB_C"/>
    <property type="match status" value="1"/>
</dbReference>
<evidence type="ECO:0000313" key="4">
    <source>
        <dbReference type="EMBL" id="MET3864004.1"/>
    </source>
</evidence>
<comment type="caution">
    <text evidence="4">The sequence shown here is derived from an EMBL/GenBank/DDBJ whole genome shotgun (WGS) entry which is preliminary data.</text>
</comment>
<name>A0ABV2NC18_9HYPH</name>
<dbReference type="InterPro" id="IPR058649">
    <property type="entry name" value="CzcB_C"/>
</dbReference>
<proteinExistence type="predicted"/>
<dbReference type="InterPro" id="IPR051909">
    <property type="entry name" value="MFP_Cation_Efflux"/>
</dbReference>
<feature type="domain" description="CusB-like beta-barrel" evidence="2">
    <location>
        <begin position="7"/>
        <end position="56"/>
    </location>
</feature>
<dbReference type="Gene3D" id="2.40.30.170">
    <property type="match status" value="1"/>
</dbReference>
<accession>A0ABV2NC18</accession>
<dbReference type="Pfam" id="PF25954">
    <property type="entry name" value="Beta-barrel_RND_2"/>
    <property type="match status" value="1"/>
</dbReference>
<dbReference type="EMBL" id="JBEPNW010000002">
    <property type="protein sequence ID" value="MET3864004.1"/>
    <property type="molecule type" value="Genomic_DNA"/>
</dbReference>
<dbReference type="Proteomes" id="UP001549119">
    <property type="component" value="Unassembled WGS sequence"/>
</dbReference>